<feature type="domain" description="RING-type" evidence="7">
    <location>
        <begin position="42"/>
        <end position="82"/>
    </location>
</feature>
<evidence type="ECO:0000256" key="5">
    <source>
        <dbReference type="SAM" id="MobiDB-lite"/>
    </source>
</evidence>
<comment type="caution">
    <text evidence="9">The sequence shown here is derived from an EMBL/GenBank/DDBJ whole genome shotgun (WGS) entry which is preliminary data.</text>
</comment>
<dbReference type="SMART" id="SM00184">
    <property type="entry name" value="RING"/>
    <property type="match status" value="1"/>
</dbReference>
<feature type="transmembrane region" description="Helical" evidence="6">
    <location>
        <begin position="394"/>
        <end position="420"/>
    </location>
</feature>
<dbReference type="GO" id="GO:0061630">
    <property type="term" value="F:ubiquitin protein ligase activity"/>
    <property type="evidence" value="ECO:0007669"/>
    <property type="project" value="TreeGrafter"/>
</dbReference>
<evidence type="ECO:0000313" key="10">
    <source>
        <dbReference type="Proteomes" id="UP001283361"/>
    </source>
</evidence>
<sequence>MESDQEDGVNECSQERQESNGSSVIKRKTSGVTSDLEDDLACSVCLMLAVQPTTLVCGHTSCRACLAKWYFASKTKVCPLCRQPYHGLPMVNIQIRSMIRKLYPEKAKQREEELEADEEAKSLVAKYDKELRENESSSGDTDMASFCAGILIAICTFIVIYLAWYWQSSDANLLVLKPVQTWKPKDVSQWVEELTWAKAYSYPVLEKHVDGNMLLSLTKTDLQPIFNMTDLVHQNAFLFAIELLREDGVKMPANLWEYKAIYPGRSLFIAFSMKGFPRSSLLYMYMYFYDDMFLPFVRTSTFSDSNKPQQKYTQVEDITFNQWISFFVYGLLVPEWLVIAFALQMFSHHFFTPLFVIATGVLYQVMEYLTWISLFRNFTPGTLYDFLKQHLKQLMSAFMVMILWPIIPNLICDMFFYAALYVSPAQASLAVYNKFMALNNI</sequence>
<evidence type="ECO:0000256" key="3">
    <source>
        <dbReference type="ARBA" id="ARBA00022833"/>
    </source>
</evidence>
<dbReference type="Proteomes" id="UP001283361">
    <property type="component" value="Unassembled WGS sequence"/>
</dbReference>
<dbReference type="GO" id="GO:0005634">
    <property type="term" value="C:nucleus"/>
    <property type="evidence" value="ECO:0007669"/>
    <property type="project" value="TreeGrafter"/>
</dbReference>
<evidence type="ECO:0000256" key="2">
    <source>
        <dbReference type="ARBA" id="ARBA00022771"/>
    </source>
</evidence>
<proteinExistence type="predicted"/>
<keyword evidence="6" id="KW-0472">Membrane</keyword>
<keyword evidence="2 4" id="KW-0863">Zinc-finger</keyword>
<dbReference type="InterPro" id="IPR001660">
    <property type="entry name" value="SAM"/>
</dbReference>
<dbReference type="PROSITE" id="PS50089">
    <property type="entry name" value="ZF_RING_2"/>
    <property type="match status" value="1"/>
</dbReference>
<gene>
    <name evidence="9" type="ORF">RRG08_009237</name>
</gene>
<dbReference type="SMART" id="SM00454">
    <property type="entry name" value="SAM"/>
    <property type="match status" value="1"/>
</dbReference>
<feature type="transmembrane region" description="Helical" evidence="6">
    <location>
        <begin position="323"/>
        <end position="343"/>
    </location>
</feature>
<dbReference type="EMBL" id="JAWDGP010000881">
    <property type="protein sequence ID" value="KAK3796460.1"/>
    <property type="molecule type" value="Genomic_DNA"/>
</dbReference>
<name>A0AAE1AYK3_9GAST</name>
<keyword evidence="1" id="KW-0479">Metal-binding</keyword>
<protein>
    <recommendedName>
        <fullName evidence="11">RING-type domain-containing protein</fullName>
    </recommendedName>
</protein>
<dbReference type="Pfam" id="PF00097">
    <property type="entry name" value="zf-C3HC4"/>
    <property type="match status" value="1"/>
</dbReference>
<evidence type="ECO:0000256" key="6">
    <source>
        <dbReference type="SAM" id="Phobius"/>
    </source>
</evidence>
<evidence type="ECO:0000259" key="7">
    <source>
        <dbReference type="PROSITE" id="PS50089"/>
    </source>
</evidence>
<dbReference type="PANTHER" id="PTHR15898">
    <property type="entry name" value="BIFUNCTIONAL APOPTOSIS REGULATOR"/>
    <property type="match status" value="1"/>
</dbReference>
<dbReference type="SUPFAM" id="SSF57850">
    <property type="entry name" value="RING/U-box"/>
    <property type="match status" value="1"/>
</dbReference>
<dbReference type="Gene3D" id="3.30.40.10">
    <property type="entry name" value="Zinc/RING finger domain, C3HC4 (zinc finger)"/>
    <property type="match status" value="1"/>
</dbReference>
<keyword evidence="3" id="KW-0862">Zinc</keyword>
<dbReference type="GO" id="GO:0008270">
    <property type="term" value="F:zinc ion binding"/>
    <property type="evidence" value="ECO:0007669"/>
    <property type="project" value="UniProtKB-KW"/>
</dbReference>
<keyword evidence="6" id="KW-0812">Transmembrane</keyword>
<dbReference type="PANTHER" id="PTHR15898:SF13">
    <property type="entry name" value="BIFUNCTIONAL APOPTOSIS REGULATOR"/>
    <property type="match status" value="1"/>
</dbReference>
<dbReference type="PROSITE" id="PS50105">
    <property type="entry name" value="SAM_DOMAIN"/>
    <property type="match status" value="1"/>
</dbReference>
<evidence type="ECO:0000313" key="9">
    <source>
        <dbReference type="EMBL" id="KAK3796460.1"/>
    </source>
</evidence>
<dbReference type="AlphaFoldDB" id="A0AAE1AYK3"/>
<evidence type="ECO:0000256" key="1">
    <source>
        <dbReference type="ARBA" id="ARBA00022723"/>
    </source>
</evidence>
<keyword evidence="6" id="KW-1133">Transmembrane helix</keyword>
<feature type="region of interest" description="Disordered" evidence="5">
    <location>
        <begin position="1"/>
        <end position="26"/>
    </location>
</feature>
<feature type="domain" description="SAM" evidence="8">
    <location>
        <begin position="182"/>
        <end position="247"/>
    </location>
</feature>
<reference evidence="9" key="1">
    <citation type="journal article" date="2023" name="G3 (Bethesda)">
        <title>A reference genome for the long-term kleptoplast-retaining sea slug Elysia crispata morphotype clarki.</title>
        <authorList>
            <person name="Eastman K.E."/>
            <person name="Pendleton A.L."/>
            <person name="Shaikh M.A."/>
            <person name="Suttiyut T."/>
            <person name="Ogas R."/>
            <person name="Tomko P."/>
            <person name="Gavelis G."/>
            <person name="Widhalm J.R."/>
            <person name="Wisecaver J.H."/>
        </authorList>
    </citation>
    <scope>NUCLEOTIDE SEQUENCE</scope>
    <source>
        <strain evidence="9">ECLA1</strain>
    </source>
</reference>
<dbReference type="Pfam" id="PF00536">
    <property type="entry name" value="SAM_1"/>
    <property type="match status" value="1"/>
</dbReference>
<dbReference type="InterPro" id="IPR013083">
    <property type="entry name" value="Znf_RING/FYVE/PHD"/>
</dbReference>
<evidence type="ECO:0000259" key="8">
    <source>
        <dbReference type="PROSITE" id="PS50105"/>
    </source>
</evidence>
<dbReference type="InterPro" id="IPR013761">
    <property type="entry name" value="SAM/pointed_sf"/>
</dbReference>
<dbReference type="InterPro" id="IPR001841">
    <property type="entry name" value="Znf_RING"/>
</dbReference>
<dbReference type="GO" id="GO:0043161">
    <property type="term" value="P:proteasome-mediated ubiquitin-dependent protein catabolic process"/>
    <property type="evidence" value="ECO:0007669"/>
    <property type="project" value="TreeGrafter"/>
</dbReference>
<feature type="transmembrane region" description="Helical" evidence="6">
    <location>
        <begin position="350"/>
        <end position="374"/>
    </location>
</feature>
<evidence type="ECO:0000256" key="4">
    <source>
        <dbReference type="PROSITE-ProRule" id="PRU00175"/>
    </source>
</evidence>
<organism evidence="9 10">
    <name type="scientific">Elysia crispata</name>
    <name type="common">lettuce slug</name>
    <dbReference type="NCBI Taxonomy" id="231223"/>
    <lineage>
        <taxon>Eukaryota</taxon>
        <taxon>Metazoa</taxon>
        <taxon>Spiralia</taxon>
        <taxon>Lophotrochozoa</taxon>
        <taxon>Mollusca</taxon>
        <taxon>Gastropoda</taxon>
        <taxon>Heterobranchia</taxon>
        <taxon>Euthyneura</taxon>
        <taxon>Panpulmonata</taxon>
        <taxon>Sacoglossa</taxon>
        <taxon>Placobranchoidea</taxon>
        <taxon>Plakobranchidae</taxon>
        <taxon>Elysia</taxon>
    </lineage>
</organism>
<feature type="transmembrane region" description="Helical" evidence="6">
    <location>
        <begin position="143"/>
        <end position="164"/>
    </location>
</feature>
<dbReference type="SUPFAM" id="SSF47769">
    <property type="entry name" value="SAM/Pointed domain"/>
    <property type="match status" value="1"/>
</dbReference>
<keyword evidence="10" id="KW-1185">Reference proteome</keyword>
<dbReference type="InterPro" id="IPR018957">
    <property type="entry name" value="Znf_C3HC4_RING-type"/>
</dbReference>
<dbReference type="Gene3D" id="1.10.150.50">
    <property type="entry name" value="Transcription Factor, Ets-1"/>
    <property type="match status" value="1"/>
</dbReference>
<accession>A0AAE1AYK3</accession>
<evidence type="ECO:0008006" key="11">
    <source>
        <dbReference type="Google" id="ProtNLM"/>
    </source>
</evidence>